<protein>
    <submittedName>
        <fullName evidence="2">Hydrogenase assembly protein HupF</fullName>
    </submittedName>
</protein>
<dbReference type="PANTHER" id="PTHR35177">
    <property type="entry name" value="HYDROGENASE MATURATION FACTOR HYBG"/>
    <property type="match status" value="1"/>
</dbReference>
<evidence type="ECO:0000313" key="3">
    <source>
        <dbReference type="Proteomes" id="UP000057609"/>
    </source>
</evidence>
<dbReference type="PROSITE" id="PS01097">
    <property type="entry name" value="HUPF_HYPC"/>
    <property type="match status" value="1"/>
</dbReference>
<dbReference type="NCBIfam" id="TIGR00074">
    <property type="entry name" value="hypC_hupF"/>
    <property type="match status" value="1"/>
</dbReference>
<sequence length="76" mass="8282">MCLGVPMQVVSIGDGNIIAEIDGVKKEASLMLLADEVKVGDFVIVHAGFAISKLDEEDAQETLRMMRDVFKPEDMA</sequence>
<dbReference type="STRING" id="345632.GPICK_00760"/>
<dbReference type="OrthoDB" id="9806017at2"/>
<accession>A0A0B5B6D5</accession>
<name>A0A0B5B6D5_9BACT</name>
<organism evidence="2 3">
    <name type="scientific">Geobacter pickeringii</name>
    <dbReference type="NCBI Taxonomy" id="345632"/>
    <lineage>
        <taxon>Bacteria</taxon>
        <taxon>Pseudomonadati</taxon>
        <taxon>Thermodesulfobacteriota</taxon>
        <taxon>Desulfuromonadia</taxon>
        <taxon>Geobacterales</taxon>
        <taxon>Geobacteraceae</taxon>
        <taxon>Geobacter</taxon>
    </lineage>
</organism>
<evidence type="ECO:0000313" key="2">
    <source>
        <dbReference type="EMBL" id="AJE02102.1"/>
    </source>
</evidence>
<dbReference type="GO" id="GO:0005506">
    <property type="term" value="F:iron ion binding"/>
    <property type="evidence" value="ECO:0007669"/>
    <property type="project" value="TreeGrafter"/>
</dbReference>
<reference evidence="2 3" key="1">
    <citation type="journal article" date="2015" name="Genome Announc.">
        <title>Complete Genome of Geobacter pickeringii G13T, a Metal-Reducing Isolate from Sedimentary Kaolin Deposits.</title>
        <authorList>
            <person name="Badalamenti J.P."/>
            <person name="Bond D.R."/>
        </authorList>
    </citation>
    <scope>NUCLEOTIDE SEQUENCE [LARGE SCALE GENOMIC DNA]</scope>
    <source>
        <strain evidence="2 3">G13</strain>
    </source>
</reference>
<dbReference type="InterPro" id="IPR019812">
    <property type="entry name" value="Hydgase_assmbl_chp_CS"/>
</dbReference>
<gene>
    <name evidence="2" type="ORF">GPICK_00760</name>
</gene>
<dbReference type="KEGG" id="gpi:GPICK_00760"/>
<dbReference type="GO" id="GO:0051604">
    <property type="term" value="P:protein maturation"/>
    <property type="evidence" value="ECO:0007669"/>
    <property type="project" value="TreeGrafter"/>
</dbReference>
<dbReference type="AlphaFoldDB" id="A0A0B5B6D5"/>
<dbReference type="HOGENOM" id="CLU_159381_2_2_7"/>
<evidence type="ECO:0000256" key="1">
    <source>
        <dbReference type="ARBA" id="ARBA00006018"/>
    </source>
</evidence>
<dbReference type="Proteomes" id="UP000057609">
    <property type="component" value="Chromosome"/>
</dbReference>
<dbReference type="InterPro" id="IPR001109">
    <property type="entry name" value="Hydrogenase_HupF/HypC"/>
</dbReference>
<dbReference type="PRINTS" id="PR00445">
    <property type="entry name" value="HUPFHYPC"/>
</dbReference>
<dbReference type="FunFam" id="2.30.30.140:FF:000022">
    <property type="entry name" value="Hydrogenase assembly chaperone HybG"/>
    <property type="match status" value="1"/>
</dbReference>
<proteinExistence type="inferred from homology"/>
<dbReference type="SUPFAM" id="SSF159127">
    <property type="entry name" value="HupF/HypC-like"/>
    <property type="match status" value="1"/>
</dbReference>
<comment type="similarity">
    <text evidence="1">Belongs to the HupF/HypC family.</text>
</comment>
<keyword evidence="3" id="KW-1185">Reference proteome</keyword>
<dbReference type="Gene3D" id="2.30.30.140">
    <property type="match status" value="1"/>
</dbReference>
<dbReference type="PANTHER" id="PTHR35177:SF2">
    <property type="entry name" value="HYDROGENASE MATURATION FACTOR HYBG"/>
    <property type="match status" value="1"/>
</dbReference>
<dbReference type="EMBL" id="CP009788">
    <property type="protein sequence ID" value="AJE02102.1"/>
    <property type="molecule type" value="Genomic_DNA"/>
</dbReference>
<dbReference type="RefSeq" id="WP_039739639.1">
    <property type="nucleotide sequence ID" value="NZ_CP009788.1"/>
</dbReference>
<dbReference type="Pfam" id="PF01455">
    <property type="entry name" value="HupF_HypC"/>
    <property type="match status" value="1"/>
</dbReference>
<dbReference type="GO" id="GO:1902670">
    <property type="term" value="F:carbon dioxide binding"/>
    <property type="evidence" value="ECO:0007669"/>
    <property type="project" value="TreeGrafter"/>
</dbReference>